<evidence type="ECO:0008006" key="3">
    <source>
        <dbReference type="Google" id="ProtNLM"/>
    </source>
</evidence>
<evidence type="ECO:0000313" key="1">
    <source>
        <dbReference type="EMBL" id="OBZ72913.1"/>
    </source>
</evidence>
<proteinExistence type="predicted"/>
<keyword evidence="2" id="KW-1185">Reference proteome</keyword>
<gene>
    <name evidence="1" type="ORF">A0H81_06752</name>
</gene>
<dbReference type="Proteomes" id="UP000092993">
    <property type="component" value="Unassembled WGS sequence"/>
</dbReference>
<dbReference type="OrthoDB" id="3263163at2759"/>
<evidence type="ECO:0000313" key="2">
    <source>
        <dbReference type="Proteomes" id="UP000092993"/>
    </source>
</evidence>
<protein>
    <recommendedName>
        <fullName evidence="3">VWFA domain-containing protein</fullName>
    </recommendedName>
</protein>
<comment type="caution">
    <text evidence="1">The sequence shown here is derived from an EMBL/GenBank/DDBJ whole genome shotgun (WGS) entry which is preliminary data.</text>
</comment>
<dbReference type="AlphaFoldDB" id="A0A1C7M7N5"/>
<reference evidence="1 2" key="1">
    <citation type="submission" date="2016-03" db="EMBL/GenBank/DDBJ databases">
        <title>Whole genome sequencing of Grifola frondosa 9006-11.</title>
        <authorList>
            <person name="Min B."/>
            <person name="Park H."/>
            <person name="Kim J.-G."/>
            <person name="Cho H."/>
            <person name="Oh Y.-L."/>
            <person name="Kong W.-S."/>
            <person name="Choi I.-G."/>
        </authorList>
    </citation>
    <scope>NUCLEOTIDE SEQUENCE [LARGE SCALE GENOMIC DNA]</scope>
    <source>
        <strain evidence="1 2">9006-11</strain>
    </source>
</reference>
<name>A0A1C7M7N5_GRIFR</name>
<accession>A0A1C7M7N5</accession>
<sequence length="214" mass="23897">MTALRSSSFSSPAMPGDDIAVFFLVEDSGAMAGIWDDVRAFYLPMLLENLRTADMTVAMQVSWMTSSPTSSPSTVLVNDPAQCRDIPDFPFNPTMGTAISSAVILSSAREGRQTTRHFILIAATAPPPVDERYGFDPWHDVAVALCQEYIRLHVILNAGPDMRIFHDLFKRSLHLQNNSEIPSWFQIDPRTYSIRLSGRPQYVRDPGPSVSDYR</sequence>
<organism evidence="1 2">
    <name type="scientific">Grifola frondosa</name>
    <name type="common">Maitake</name>
    <name type="synonym">Polyporus frondosus</name>
    <dbReference type="NCBI Taxonomy" id="5627"/>
    <lineage>
        <taxon>Eukaryota</taxon>
        <taxon>Fungi</taxon>
        <taxon>Dikarya</taxon>
        <taxon>Basidiomycota</taxon>
        <taxon>Agaricomycotina</taxon>
        <taxon>Agaricomycetes</taxon>
        <taxon>Polyporales</taxon>
        <taxon>Grifolaceae</taxon>
        <taxon>Grifola</taxon>
    </lineage>
</organism>
<dbReference type="EMBL" id="LUGG01000007">
    <property type="protein sequence ID" value="OBZ72913.1"/>
    <property type="molecule type" value="Genomic_DNA"/>
</dbReference>